<dbReference type="Proteomes" id="UP001454036">
    <property type="component" value="Unassembled WGS sequence"/>
</dbReference>
<sequence length="279" mass="30583">MNMEDYLYGNELDAPLGDKADKYDDEACQKLDRRVLGVIIPHLSKNVAANVAKVTTTNGLMKALCDICEVNNASAFSALKGRMGCDKRSHMKRHYEAKGEVHVVKLTKVRHIPKIGKNLISTSQLDGGGYKTSFEDGNCKVIRGAMIIAKGQKSDRIFVGEIHVLDVLCSSREVLRSYANEAALKVRKVNELDQMGAGDRREEERNSLMTNRACRFFKVPGKKAKSEHGDCLNEGKVQRGNSNGYPGFSSIFKLVSFGDVLGLAKKVLMLGSASVGVRG</sequence>
<proteinExistence type="predicted"/>
<evidence type="ECO:0000313" key="2">
    <source>
        <dbReference type="Proteomes" id="UP001454036"/>
    </source>
</evidence>
<dbReference type="AlphaFoldDB" id="A0AAV3PSH3"/>
<comment type="caution">
    <text evidence="1">The sequence shown here is derived from an EMBL/GenBank/DDBJ whole genome shotgun (WGS) entry which is preliminary data.</text>
</comment>
<organism evidence="1 2">
    <name type="scientific">Lithospermum erythrorhizon</name>
    <name type="common">Purple gromwell</name>
    <name type="synonym">Lithospermum officinale var. erythrorhizon</name>
    <dbReference type="NCBI Taxonomy" id="34254"/>
    <lineage>
        <taxon>Eukaryota</taxon>
        <taxon>Viridiplantae</taxon>
        <taxon>Streptophyta</taxon>
        <taxon>Embryophyta</taxon>
        <taxon>Tracheophyta</taxon>
        <taxon>Spermatophyta</taxon>
        <taxon>Magnoliopsida</taxon>
        <taxon>eudicotyledons</taxon>
        <taxon>Gunneridae</taxon>
        <taxon>Pentapetalae</taxon>
        <taxon>asterids</taxon>
        <taxon>lamiids</taxon>
        <taxon>Boraginales</taxon>
        <taxon>Boraginaceae</taxon>
        <taxon>Boraginoideae</taxon>
        <taxon>Lithospermeae</taxon>
        <taxon>Lithospermum</taxon>
    </lineage>
</organism>
<name>A0AAV3PSH3_LITER</name>
<reference evidence="1 2" key="1">
    <citation type="submission" date="2024-01" db="EMBL/GenBank/DDBJ databases">
        <title>The complete chloroplast genome sequence of Lithospermum erythrorhizon: insights into the phylogenetic relationship among Boraginaceae species and the maternal lineages of purple gromwells.</title>
        <authorList>
            <person name="Okada T."/>
            <person name="Watanabe K."/>
        </authorList>
    </citation>
    <scope>NUCLEOTIDE SEQUENCE [LARGE SCALE GENOMIC DNA]</scope>
</reference>
<evidence type="ECO:0000313" key="1">
    <source>
        <dbReference type="EMBL" id="GAA0153666.1"/>
    </source>
</evidence>
<gene>
    <name evidence="1" type="ORF">LIER_37716</name>
</gene>
<accession>A0AAV3PSH3</accession>
<keyword evidence="2" id="KW-1185">Reference proteome</keyword>
<protein>
    <submittedName>
        <fullName evidence="1">Uncharacterized protein</fullName>
    </submittedName>
</protein>
<dbReference type="EMBL" id="BAABME010018394">
    <property type="protein sequence ID" value="GAA0153666.1"/>
    <property type="molecule type" value="Genomic_DNA"/>
</dbReference>